<dbReference type="CDD" id="cd00207">
    <property type="entry name" value="fer2"/>
    <property type="match status" value="1"/>
</dbReference>
<evidence type="ECO:0000313" key="3">
    <source>
        <dbReference type="Proteomes" id="UP001290861"/>
    </source>
</evidence>
<dbReference type="InterPro" id="IPR001041">
    <property type="entry name" value="2Fe-2S_ferredoxin-type"/>
</dbReference>
<organism evidence="2 3">
    <name type="scientific">Pontiella agarivorans</name>
    <dbReference type="NCBI Taxonomy" id="3038953"/>
    <lineage>
        <taxon>Bacteria</taxon>
        <taxon>Pseudomonadati</taxon>
        <taxon>Kiritimatiellota</taxon>
        <taxon>Kiritimatiellia</taxon>
        <taxon>Kiritimatiellales</taxon>
        <taxon>Pontiellaceae</taxon>
        <taxon>Pontiella</taxon>
    </lineage>
</organism>
<dbReference type="Gene3D" id="3.10.20.30">
    <property type="match status" value="1"/>
</dbReference>
<dbReference type="RefSeq" id="WP_322608072.1">
    <property type="nucleotide sequence ID" value="NZ_JARVCO010000007.1"/>
</dbReference>
<dbReference type="InterPro" id="IPR012675">
    <property type="entry name" value="Beta-grasp_dom_sf"/>
</dbReference>
<keyword evidence="3" id="KW-1185">Reference proteome</keyword>
<dbReference type="InterPro" id="IPR036010">
    <property type="entry name" value="2Fe-2S_ferredoxin-like_sf"/>
</dbReference>
<evidence type="ECO:0000259" key="1">
    <source>
        <dbReference type="PROSITE" id="PS51085"/>
    </source>
</evidence>
<protein>
    <submittedName>
        <fullName evidence="2">Class I ribonucleotide reductase maintenance protein YfaE</fullName>
    </submittedName>
</protein>
<feature type="domain" description="2Fe-2S ferredoxin-type" evidence="1">
    <location>
        <begin position="3"/>
        <end position="88"/>
    </location>
</feature>
<comment type="caution">
    <text evidence="2">The sequence shown here is derived from an EMBL/GenBank/DDBJ whole genome shotgun (WGS) entry which is preliminary data.</text>
</comment>
<proteinExistence type="predicted"/>
<dbReference type="InterPro" id="IPR006058">
    <property type="entry name" value="2Fe2S_fd_BS"/>
</dbReference>
<dbReference type="Proteomes" id="UP001290861">
    <property type="component" value="Unassembled WGS sequence"/>
</dbReference>
<dbReference type="PROSITE" id="PS51085">
    <property type="entry name" value="2FE2S_FER_2"/>
    <property type="match status" value="1"/>
</dbReference>
<dbReference type="SUPFAM" id="SSF54292">
    <property type="entry name" value="2Fe-2S ferredoxin-like"/>
    <property type="match status" value="1"/>
</dbReference>
<accession>A0ABU5MVN7</accession>
<dbReference type="NCBIfam" id="NF007985">
    <property type="entry name" value="PRK10713.1"/>
    <property type="match status" value="1"/>
</dbReference>
<sequence length="88" mass="9995">MPHRIHVDEQLKPFPYEEADELNVLDCLEKKGIEMHSHCRAGICGTCRVKLLRGVVKYPAGPPLAYVREGEILPCCCEPVTDIEIRTY</sequence>
<gene>
    <name evidence="2" type="primary">yfaE</name>
    <name evidence="2" type="ORF">P9H32_06485</name>
</gene>
<dbReference type="Pfam" id="PF00111">
    <property type="entry name" value="Fer2"/>
    <property type="match status" value="1"/>
</dbReference>
<reference evidence="2 3" key="1">
    <citation type="journal article" date="2024" name="Appl. Environ. Microbiol.">
        <title>Pontiella agarivorans sp. nov., a novel marine anaerobic bacterium capable of degrading macroalgal polysaccharides and fixing nitrogen.</title>
        <authorList>
            <person name="Liu N."/>
            <person name="Kivenson V."/>
            <person name="Peng X."/>
            <person name="Cui Z."/>
            <person name="Lankiewicz T.S."/>
            <person name="Gosselin K.M."/>
            <person name="English C.J."/>
            <person name="Blair E.M."/>
            <person name="O'Malley M.A."/>
            <person name="Valentine D.L."/>
        </authorList>
    </citation>
    <scope>NUCLEOTIDE SEQUENCE [LARGE SCALE GENOMIC DNA]</scope>
    <source>
        <strain evidence="2 3">NLcol2</strain>
    </source>
</reference>
<dbReference type="PROSITE" id="PS00197">
    <property type="entry name" value="2FE2S_FER_1"/>
    <property type="match status" value="1"/>
</dbReference>
<name>A0ABU5MVN7_9BACT</name>
<dbReference type="EMBL" id="JARVCO010000007">
    <property type="protein sequence ID" value="MDZ8118274.1"/>
    <property type="molecule type" value="Genomic_DNA"/>
</dbReference>
<evidence type="ECO:0000313" key="2">
    <source>
        <dbReference type="EMBL" id="MDZ8118274.1"/>
    </source>
</evidence>